<reference evidence="3 4" key="1">
    <citation type="submission" date="2020-06" db="EMBL/GenBank/DDBJ databases">
        <title>Actinomadura xiongansis sp. nov., isolated from soil of Baiyangdian.</title>
        <authorList>
            <person name="Zhang X."/>
        </authorList>
    </citation>
    <scope>NUCLEOTIDE SEQUENCE [LARGE SCALE GENOMIC DNA]</scope>
    <source>
        <strain evidence="3 4">HBUM206468</strain>
    </source>
</reference>
<feature type="domain" description="DUF222" evidence="2">
    <location>
        <begin position="52"/>
        <end position="122"/>
    </location>
</feature>
<proteinExistence type="predicted"/>
<evidence type="ECO:0000313" key="3">
    <source>
        <dbReference type="EMBL" id="MBC6469419.1"/>
    </source>
</evidence>
<feature type="region of interest" description="Disordered" evidence="1">
    <location>
        <begin position="1"/>
        <end position="32"/>
    </location>
</feature>
<gene>
    <name evidence="3" type="ORF">HKK74_28580</name>
</gene>
<accession>A0ABR7LXB9</accession>
<organism evidence="3 4">
    <name type="scientific">Actinomadura alba</name>
    <dbReference type="NCBI Taxonomy" id="406431"/>
    <lineage>
        <taxon>Bacteria</taxon>
        <taxon>Bacillati</taxon>
        <taxon>Actinomycetota</taxon>
        <taxon>Actinomycetes</taxon>
        <taxon>Streptosporangiales</taxon>
        <taxon>Thermomonosporaceae</taxon>
        <taxon>Actinomadura</taxon>
    </lineage>
</organism>
<keyword evidence="4" id="KW-1185">Reference proteome</keyword>
<evidence type="ECO:0000256" key="1">
    <source>
        <dbReference type="SAM" id="MobiDB-lite"/>
    </source>
</evidence>
<evidence type="ECO:0000313" key="4">
    <source>
        <dbReference type="Proteomes" id="UP000805614"/>
    </source>
</evidence>
<dbReference type="InterPro" id="IPR003870">
    <property type="entry name" value="DUF222"/>
</dbReference>
<sequence>MGSIKAPSPEAPSPGGPSPGGPSPEAAPNTPPSVLAMRIGVVAAEAAFASFARNIDFDEVAEGGVDFEGSIDAADWPVFRLVLDTLAAAKGPGDTRTLDERWADALNDLARICLAAKRAGTAA</sequence>
<dbReference type="RefSeq" id="WP_187246470.1">
    <property type="nucleotide sequence ID" value="NZ_BAAAOK010000011.1"/>
</dbReference>
<dbReference type="Pfam" id="PF02720">
    <property type="entry name" value="DUF222"/>
    <property type="match status" value="1"/>
</dbReference>
<dbReference type="EMBL" id="JABVEC010000027">
    <property type="protein sequence ID" value="MBC6469419.1"/>
    <property type="molecule type" value="Genomic_DNA"/>
</dbReference>
<protein>
    <submittedName>
        <fullName evidence="3">DUF222 domain-containing protein</fullName>
    </submittedName>
</protein>
<name>A0ABR7LXB9_9ACTN</name>
<evidence type="ECO:0000259" key="2">
    <source>
        <dbReference type="Pfam" id="PF02720"/>
    </source>
</evidence>
<dbReference type="Proteomes" id="UP000805614">
    <property type="component" value="Unassembled WGS sequence"/>
</dbReference>
<comment type="caution">
    <text evidence="3">The sequence shown here is derived from an EMBL/GenBank/DDBJ whole genome shotgun (WGS) entry which is preliminary data.</text>
</comment>
<feature type="compositionally biased region" description="Pro residues" evidence="1">
    <location>
        <begin position="9"/>
        <end position="22"/>
    </location>
</feature>